<comment type="caution">
    <text evidence="1">The sequence shown here is derived from an EMBL/GenBank/DDBJ whole genome shotgun (WGS) entry which is preliminary data.</text>
</comment>
<keyword evidence="2" id="KW-1185">Reference proteome</keyword>
<proteinExistence type="predicted"/>
<reference evidence="1 2" key="1">
    <citation type="submission" date="2012-03" db="EMBL/GenBank/DDBJ databases">
        <title>The Genome Sequence of Bartonella washoensis Sb944nv.</title>
        <authorList>
            <consortium name="The Broad Institute Genome Sequencing Platform"/>
            <consortium name="The Broad Institute Genome Sequencing Center for Infectious Disease"/>
            <person name="Feldgarden M."/>
            <person name="Kirby J."/>
            <person name="Kosoy M."/>
            <person name="Birtles R."/>
            <person name="Probert W.S."/>
            <person name="Chiaraviglio L."/>
            <person name="Young S.K."/>
            <person name="Zeng Q."/>
            <person name="Gargeya S."/>
            <person name="Fitzgerald M."/>
            <person name="Haas B."/>
            <person name="Abouelleil A."/>
            <person name="Alvarado L."/>
            <person name="Arachchi H.M."/>
            <person name="Berlin A."/>
            <person name="Chapman S.B."/>
            <person name="Gearin G."/>
            <person name="Goldberg J."/>
            <person name="Griggs A."/>
            <person name="Gujja S."/>
            <person name="Hansen M."/>
            <person name="Heiman D."/>
            <person name="Howarth C."/>
            <person name="Larimer J."/>
            <person name="Lui A."/>
            <person name="MacDonald P.J.P."/>
            <person name="McCowen C."/>
            <person name="Montmayeur A."/>
            <person name="Murphy C."/>
            <person name="Neiman D."/>
            <person name="Pearson M."/>
            <person name="Priest M."/>
            <person name="Roberts A."/>
            <person name="Saif S."/>
            <person name="Shea T."/>
            <person name="Sisk P."/>
            <person name="Stolte C."/>
            <person name="Sykes S."/>
            <person name="Wortman J."/>
            <person name="Nusbaum C."/>
            <person name="Birren B."/>
        </authorList>
    </citation>
    <scope>NUCLEOTIDE SEQUENCE [LARGE SCALE GENOMIC DNA]</scope>
    <source>
        <strain evidence="1 2">Sb944nv</strain>
    </source>
</reference>
<evidence type="ECO:0000313" key="1">
    <source>
        <dbReference type="EMBL" id="EJF81461.1"/>
    </source>
</evidence>
<gene>
    <name evidence="1" type="ORF">MCQ_00159</name>
</gene>
<evidence type="ECO:0000313" key="2">
    <source>
        <dbReference type="Proteomes" id="UP000008947"/>
    </source>
</evidence>
<name>J0Q8A0_9HYPH</name>
<dbReference type="eggNOG" id="ENOG50301Q4">
    <property type="taxonomic scope" value="Bacteria"/>
</dbReference>
<sequence length="48" mass="5518">MTIIADKKKIEGLSQSPQEQDIDKLKAAFPQCFREGKLDIDQLLNLMR</sequence>
<organism evidence="1 2">
    <name type="scientific">Candidatus Bartonella washoeensis Sb944nv</name>
    <dbReference type="NCBI Taxonomy" id="1094563"/>
    <lineage>
        <taxon>Bacteria</taxon>
        <taxon>Pseudomonadati</taxon>
        <taxon>Pseudomonadota</taxon>
        <taxon>Alphaproteobacteria</taxon>
        <taxon>Hyphomicrobiales</taxon>
        <taxon>Bartonellaceae</taxon>
        <taxon>Bartonella</taxon>
    </lineage>
</organism>
<dbReference type="AlphaFoldDB" id="J0Q8A0"/>
<dbReference type="HOGENOM" id="CLU_3180630_0_0_5"/>
<protein>
    <submittedName>
        <fullName evidence="1">Uncharacterized protein</fullName>
    </submittedName>
</protein>
<accession>J0Q8A0</accession>
<dbReference type="EMBL" id="AILU01000003">
    <property type="protein sequence ID" value="EJF81461.1"/>
    <property type="molecule type" value="Genomic_DNA"/>
</dbReference>
<dbReference type="Proteomes" id="UP000008947">
    <property type="component" value="Unassembled WGS sequence"/>
</dbReference>